<organism evidence="1 2">
    <name type="scientific">Amphibiibacter pelophylacis</name>
    <dbReference type="NCBI Taxonomy" id="1799477"/>
    <lineage>
        <taxon>Bacteria</taxon>
        <taxon>Pseudomonadati</taxon>
        <taxon>Pseudomonadota</taxon>
        <taxon>Betaproteobacteria</taxon>
        <taxon>Burkholderiales</taxon>
        <taxon>Sphaerotilaceae</taxon>
        <taxon>Amphibiibacter</taxon>
    </lineage>
</organism>
<dbReference type="EMBL" id="JAWDIE010000002">
    <property type="protein sequence ID" value="MEJ7137186.1"/>
    <property type="molecule type" value="Genomic_DNA"/>
</dbReference>
<protein>
    <submittedName>
        <fullName evidence="1">Methyltransferase domain-containing protein</fullName>
    </submittedName>
</protein>
<dbReference type="Proteomes" id="UP001364695">
    <property type="component" value="Unassembled WGS sequence"/>
</dbReference>
<keyword evidence="1" id="KW-0808">Transferase</keyword>
<evidence type="ECO:0000313" key="2">
    <source>
        <dbReference type="Proteomes" id="UP001364695"/>
    </source>
</evidence>
<comment type="caution">
    <text evidence="1">The sequence shown here is derived from an EMBL/GenBank/DDBJ whole genome shotgun (WGS) entry which is preliminary data.</text>
</comment>
<sequence length="309" mass="33708">MAFRAPSGSPPELAWRQRRDTRSKSGSSGGPALPEVSLSEINGVRYLHLGTPWVQGAMRIRQPLVLELEYIQRMMLWLLWRDDLEAQLAAPESDPVTSSSPAADPPGHALLEPPGTPWRVVQLGLGAGALTRFAAQRLQARTLAVELNPAVIAANRRHFALPEDGATLRVVHADAAAWLAAAPPASVEALQVDLYDHEAAAPVLDSFEFYRACRRVLVPGGGMCVNLFGRDSAFDRSMTQMALAFGPENLGHLPPTLEGNTVAFAYNGLDQPLPWDAAVMRDRASQIEALLGLPAPRWVRAWRPWEAPR</sequence>
<keyword evidence="2" id="KW-1185">Reference proteome</keyword>
<accession>A0ACC6NZ06</accession>
<proteinExistence type="predicted"/>
<reference evidence="1" key="1">
    <citation type="submission" date="2023-10" db="EMBL/GenBank/DDBJ databases">
        <title>Amphibacter perezi, gen. nov., sp. nov. a novel taxa of the family Comamonadaceae, class Betaproteobacteria isolated from the skin microbiota of Pelophylax perezi from different populations.</title>
        <authorList>
            <person name="Costa S."/>
            <person name="Proenca D.N."/>
            <person name="Lopes I."/>
            <person name="Morais P.V."/>
        </authorList>
    </citation>
    <scope>NUCLEOTIDE SEQUENCE</scope>
    <source>
        <strain evidence="1">SL12-8</strain>
    </source>
</reference>
<gene>
    <name evidence="1" type="ORF">RV045_01920</name>
</gene>
<evidence type="ECO:0000313" key="1">
    <source>
        <dbReference type="EMBL" id="MEJ7137186.1"/>
    </source>
</evidence>
<keyword evidence="1" id="KW-0489">Methyltransferase</keyword>
<name>A0ACC6NZ06_9BURK</name>